<keyword evidence="3" id="KW-1185">Reference proteome</keyword>
<name>A0ABQ9DZI7_9PASS</name>
<accession>A0ABQ9DZI7</accession>
<protein>
    <submittedName>
        <fullName evidence="2">Uncharacterized protein</fullName>
    </submittedName>
</protein>
<proteinExistence type="predicted"/>
<feature type="region of interest" description="Disordered" evidence="1">
    <location>
        <begin position="32"/>
        <end position="67"/>
    </location>
</feature>
<sequence>MRMSLGDVKRHQNSYNQPGLAQLKKQLTDFPDSHGCLRGQSQKPRVFPSSSDCKEEEGKAAALGRDSSLAPSTRDMAVTKAINSLDKLGFDYMINFIHFFL</sequence>
<dbReference type="EMBL" id="WHWB01020285">
    <property type="protein sequence ID" value="KAJ7428693.1"/>
    <property type="molecule type" value="Genomic_DNA"/>
</dbReference>
<gene>
    <name evidence="2" type="ORF">WISP_00974</name>
</gene>
<dbReference type="Proteomes" id="UP001145742">
    <property type="component" value="Unassembled WGS sequence"/>
</dbReference>
<reference evidence="2" key="1">
    <citation type="submission" date="2019-10" db="EMBL/GenBank/DDBJ databases">
        <authorList>
            <person name="Soares A.E.R."/>
            <person name="Aleixo A."/>
            <person name="Schneider P."/>
            <person name="Miyaki C.Y."/>
            <person name="Schneider M.P."/>
            <person name="Mello C."/>
            <person name="Vasconcelos A.T.R."/>
        </authorList>
    </citation>
    <scope>NUCLEOTIDE SEQUENCE</scope>
    <source>
        <tissue evidence="2">Muscle</tissue>
    </source>
</reference>
<organism evidence="2 3">
    <name type="scientific">Willisornis vidua</name>
    <name type="common">Xingu scale-backed antbird</name>
    <dbReference type="NCBI Taxonomy" id="1566151"/>
    <lineage>
        <taxon>Eukaryota</taxon>
        <taxon>Metazoa</taxon>
        <taxon>Chordata</taxon>
        <taxon>Craniata</taxon>
        <taxon>Vertebrata</taxon>
        <taxon>Euteleostomi</taxon>
        <taxon>Archelosauria</taxon>
        <taxon>Archosauria</taxon>
        <taxon>Dinosauria</taxon>
        <taxon>Saurischia</taxon>
        <taxon>Theropoda</taxon>
        <taxon>Coelurosauria</taxon>
        <taxon>Aves</taxon>
        <taxon>Neognathae</taxon>
        <taxon>Neoaves</taxon>
        <taxon>Telluraves</taxon>
        <taxon>Australaves</taxon>
        <taxon>Passeriformes</taxon>
        <taxon>Thamnophilidae</taxon>
        <taxon>Willisornis</taxon>
    </lineage>
</organism>
<evidence type="ECO:0000256" key="1">
    <source>
        <dbReference type="SAM" id="MobiDB-lite"/>
    </source>
</evidence>
<evidence type="ECO:0000313" key="2">
    <source>
        <dbReference type="EMBL" id="KAJ7428693.1"/>
    </source>
</evidence>
<comment type="caution">
    <text evidence="2">The sequence shown here is derived from an EMBL/GenBank/DDBJ whole genome shotgun (WGS) entry which is preliminary data.</text>
</comment>
<feature type="compositionally biased region" description="Polar residues" evidence="1">
    <location>
        <begin position="39"/>
        <end position="51"/>
    </location>
</feature>
<evidence type="ECO:0000313" key="3">
    <source>
        <dbReference type="Proteomes" id="UP001145742"/>
    </source>
</evidence>